<evidence type="ECO:0000313" key="3">
    <source>
        <dbReference type="Proteomes" id="UP000015241"/>
    </source>
</evidence>
<organism evidence="2 3">
    <name type="scientific">Fomitopsis schrenkii</name>
    <name type="common">Brown rot fungus</name>
    <dbReference type="NCBI Taxonomy" id="2126942"/>
    <lineage>
        <taxon>Eukaryota</taxon>
        <taxon>Fungi</taxon>
        <taxon>Dikarya</taxon>
        <taxon>Basidiomycota</taxon>
        <taxon>Agaricomycotina</taxon>
        <taxon>Agaricomycetes</taxon>
        <taxon>Polyporales</taxon>
        <taxon>Fomitopsis</taxon>
    </lineage>
</organism>
<sequence length="164" mass="17575">MESPPPPPSPRHIQWRSRSSPTCNASSSEASSAIETPATTTSQGNGRPARHCDWIDCRYCPMLAQSELSGVAGASNWQSTFTTGSAKNRTSQRESRKATTQRTKTQTPGRGKKNSRVTRTNLTGKRAGGAPGAADQGPANGGRDMDAEEEYWEVASLLGLVRRA</sequence>
<feature type="compositionally biased region" description="Low complexity" evidence="1">
    <location>
        <begin position="19"/>
        <end position="42"/>
    </location>
</feature>
<proteinExistence type="predicted"/>
<protein>
    <submittedName>
        <fullName evidence="2">Uncharacterized protein</fullName>
    </submittedName>
</protein>
<name>S8EKN6_FOMSC</name>
<dbReference type="OrthoDB" id="10600150at2759"/>
<accession>S8EKN6</accession>
<dbReference type="HOGENOM" id="CLU_1619046_0_0_1"/>
<feature type="compositionally biased region" description="Polar residues" evidence="1">
    <location>
        <begin position="77"/>
        <end position="89"/>
    </location>
</feature>
<dbReference type="InParanoid" id="S8EKN6"/>
<evidence type="ECO:0000256" key="1">
    <source>
        <dbReference type="SAM" id="MobiDB-lite"/>
    </source>
</evidence>
<reference evidence="2 3" key="1">
    <citation type="journal article" date="2012" name="Science">
        <title>The Paleozoic origin of enzymatic lignin decomposition reconstructed from 31 fungal genomes.</title>
        <authorList>
            <person name="Floudas D."/>
            <person name="Binder M."/>
            <person name="Riley R."/>
            <person name="Barry K."/>
            <person name="Blanchette R.A."/>
            <person name="Henrissat B."/>
            <person name="Martinez A.T."/>
            <person name="Otillar R."/>
            <person name="Spatafora J.W."/>
            <person name="Yadav J.S."/>
            <person name="Aerts A."/>
            <person name="Benoit I."/>
            <person name="Boyd A."/>
            <person name="Carlson A."/>
            <person name="Copeland A."/>
            <person name="Coutinho P.M."/>
            <person name="de Vries R.P."/>
            <person name="Ferreira P."/>
            <person name="Findley K."/>
            <person name="Foster B."/>
            <person name="Gaskell J."/>
            <person name="Glotzer D."/>
            <person name="Gorecki P."/>
            <person name="Heitman J."/>
            <person name="Hesse C."/>
            <person name="Hori C."/>
            <person name="Igarashi K."/>
            <person name="Jurgens J.A."/>
            <person name="Kallen N."/>
            <person name="Kersten P."/>
            <person name="Kohler A."/>
            <person name="Kuees U."/>
            <person name="Kumar T.K.A."/>
            <person name="Kuo A."/>
            <person name="LaButti K."/>
            <person name="Larrondo L.F."/>
            <person name="Lindquist E."/>
            <person name="Ling A."/>
            <person name="Lombard V."/>
            <person name="Lucas S."/>
            <person name="Lundell T."/>
            <person name="Martin R."/>
            <person name="McLaughlin D.J."/>
            <person name="Morgenstern I."/>
            <person name="Morin E."/>
            <person name="Murat C."/>
            <person name="Nagy L.G."/>
            <person name="Nolan M."/>
            <person name="Ohm R.A."/>
            <person name="Patyshakuliyeva A."/>
            <person name="Rokas A."/>
            <person name="Ruiz-Duenas F.J."/>
            <person name="Sabat G."/>
            <person name="Salamov A."/>
            <person name="Samejima M."/>
            <person name="Schmutz J."/>
            <person name="Slot J.C."/>
            <person name="St John F."/>
            <person name="Stenlid J."/>
            <person name="Sun H."/>
            <person name="Sun S."/>
            <person name="Syed K."/>
            <person name="Tsang A."/>
            <person name="Wiebenga A."/>
            <person name="Young D."/>
            <person name="Pisabarro A."/>
            <person name="Eastwood D.C."/>
            <person name="Martin F."/>
            <person name="Cullen D."/>
            <person name="Grigoriev I.V."/>
            <person name="Hibbett D.S."/>
        </authorList>
    </citation>
    <scope>NUCLEOTIDE SEQUENCE</scope>
    <source>
        <strain evidence="3">FP-58527</strain>
    </source>
</reference>
<feature type="compositionally biased region" description="Pro residues" evidence="1">
    <location>
        <begin position="1"/>
        <end position="10"/>
    </location>
</feature>
<evidence type="ECO:0000313" key="2">
    <source>
        <dbReference type="EMBL" id="EPT04733.1"/>
    </source>
</evidence>
<keyword evidence="3" id="KW-1185">Reference proteome</keyword>
<gene>
    <name evidence="2" type="ORF">FOMPIDRAFT_1021884</name>
</gene>
<dbReference type="EMBL" id="KE504126">
    <property type="protein sequence ID" value="EPT04733.1"/>
    <property type="molecule type" value="Genomic_DNA"/>
</dbReference>
<feature type="region of interest" description="Disordered" evidence="1">
    <location>
        <begin position="1"/>
        <end position="50"/>
    </location>
</feature>
<dbReference type="AlphaFoldDB" id="S8EKN6"/>
<feature type="region of interest" description="Disordered" evidence="1">
    <location>
        <begin position="77"/>
        <end position="147"/>
    </location>
</feature>
<feature type="compositionally biased region" description="Low complexity" evidence="1">
    <location>
        <begin position="132"/>
        <end position="142"/>
    </location>
</feature>
<dbReference type="Proteomes" id="UP000015241">
    <property type="component" value="Unassembled WGS sequence"/>
</dbReference>
<feature type="compositionally biased region" description="Low complexity" evidence="1">
    <location>
        <begin position="98"/>
        <end position="107"/>
    </location>
</feature>